<sequence>SLFFGAVSSVIEQLRRFEQRRPPQKNLLVVTSGMNFIDMDGAEALANEARRRRTMGGQLYFIGIKDTVAHVLERTGFLDAIGRDNIFDSKTAALQNVYACLDKEICANCTKHIFQECGAEPSTNPPLTPLSTEPIPKKSLRNGGKNPSKTISALGPRHGPQGRSRLLALIEHDDDDVGAHETVAEAWKLAKEYDADVALGQLINWRSGSGSLFPTGFLSHEMETALCAPARRHLKQIADDVGFKDPTVMATAIPERATAAAKLIEEWCPDIIVVHSRSSFDFTHKTFAEFETPFGRIRCRVNRA</sequence>
<protein>
    <recommendedName>
        <fullName evidence="2">STAS domain-containing protein</fullName>
    </recommendedName>
</protein>
<feature type="region of interest" description="Disordered" evidence="1">
    <location>
        <begin position="120"/>
        <end position="160"/>
    </location>
</feature>
<dbReference type="Gene3D" id="3.30.750.24">
    <property type="entry name" value="STAS domain"/>
    <property type="match status" value="1"/>
</dbReference>
<feature type="non-terminal residue" evidence="3">
    <location>
        <position position="1"/>
    </location>
</feature>
<evidence type="ECO:0000313" key="3">
    <source>
        <dbReference type="EMBL" id="SVD18462.1"/>
    </source>
</evidence>
<accession>A0A382T9L6</accession>
<evidence type="ECO:0000256" key="1">
    <source>
        <dbReference type="SAM" id="MobiDB-lite"/>
    </source>
</evidence>
<dbReference type="InterPro" id="IPR002645">
    <property type="entry name" value="STAS_dom"/>
</dbReference>
<dbReference type="EMBL" id="UINC01134737">
    <property type="protein sequence ID" value="SVD18462.1"/>
    <property type="molecule type" value="Genomic_DNA"/>
</dbReference>
<proteinExistence type="predicted"/>
<dbReference type="InterPro" id="IPR036513">
    <property type="entry name" value="STAS_dom_sf"/>
</dbReference>
<evidence type="ECO:0000259" key="2">
    <source>
        <dbReference type="PROSITE" id="PS50801"/>
    </source>
</evidence>
<feature type="domain" description="STAS" evidence="2">
    <location>
        <begin position="1"/>
        <end position="97"/>
    </location>
</feature>
<dbReference type="CDD" id="cd07042">
    <property type="entry name" value="STAS_SulP_like_sulfate_transporter"/>
    <property type="match status" value="1"/>
</dbReference>
<feature type="non-terminal residue" evidence="3">
    <location>
        <position position="304"/>
    </location>
</feature>
<organism evidence="3">
    <name type="scientific">marine metagenome</name>
    <dbReference type="NCBI Taxonomy" id="408172"/>
    <lineage>
        <taxon>unclassified sequences</taxon>
        <taxon>metagenomes</taxon>
        <taxon>ecological metagenomes</taxon>
    </lineage>
</organism>
<reference evidence="3" key="1">
    <citation type="submission" date="2018-05" db="EMBL/GenBank/DDBJ databases">
        <authorList>
            <person name="Lanie J.A."/>
            <person name="Ng W.-L."/>
            <person name="Kazmierczak K.M."/>
            <person name="Andrzejewski T.M."/>
            <person name="Davidsen T.M."/>
            <person name="Wayne K.J."/>
            <person name="Tettelin H."/>
            <person name="Glass J.I."/>
            <person name="Rusch D."/>
            <person name="Podicherti R."/>
            <person name="Tsui H.-C.T."/>
            <person name="Winkler M.E."/>
        </authorList>
    </citation>
    <scope>NUCLEOTIDE SEQUENCE</scope>
</reference>
<dbReference type="PROSITE" id="PS50801">
    <property type="entry name" value="STAS"/>
    <property type="match status" value="1"/>
</dbReference>
<dbReference type="SUPFAM" id="SSF52091">
    <property type="entry name" value="SpoIIaa-like"/>
    <property type="match status" value="1"/>
</dbReference>
<dbReference type="AlphaFoldDB" id="A0A382T9L6"/>
<name>A0A382T9L6_9ZZZZ</name>
<dbReference type="Pfam" id="PF01740">
    <property type="entry name" value="STAS"/>
    <property type="match status" value="1"/>
</dbReference>
<gene>
    <name evidence="3" type="ORF">METZ01_LOCUS371316</name>
</gene>